<reference evidence="1" key="1">
    <citation type="submission" date="2020-02" db="EMBL/GenBank/DDBJ databases">
        <authorList>
            <person name="Shen X.-R."/>
            <person name="Zhang Y.-X."/>
        </authorList>
    </citation>
    <scope>NUCLEOTIDE SEQUENCE</scope>
    <source>
        <strain evidence="1">SYP-B3998</strain>
    </source>
</reference>
<dbReference type="GO" id="GO:0016740">
    <property type="term" value="F:transferase activity"/>
    <property type="evidence" value="ECO:0007669"/>
    <property type="project" value="UniProtKB-KW"/>
</dbReference>
<keyword evidence="1" id="KW-0808">Transferase</keyword>
<protein>
    <submittedName>
        <fullName evidence="1">Glycosyltransferase family 4 protein</fullName>
    </submittedName>
</protein>
<comment type="caution">
    <text evidence="1">The sequence shown here is derived from an EMBL/GenBank/DDBJ whole genome shotgun (WGS) entry which is preliminary data.</text>
</comment>
<dbReference type="EMBL" id="JAAIKC010000001">
    <property type="protein sequence ID" value="NEW04428.1"/>
    <property type="molecule type" value="Genomic_DNA"/>
</dbReference>
<sequence length="515" mass="58387">MKIFQGPIEMSGQLDHYVKGLSALGHTVEAYASYPCYIPEGSQVVSIDNDKLIDVFNSISNKTDVFHFQYGLSFHLQKEFAFAHEHNRVRLMHFWGNEVRSEREAVRLNPYARFMNHFMEENSIHERVDAIYPIIPACIVPDFEIAAYTARIFERIYVLPLAIDLANWIPNFEVSNTPLIVHDGRDGELKGSEYVDATIERLRQAGINFEYLRLDQESPDEAKGILSRADIVIDQLLCGSYGLASVEAMALGKPVICHIREDVLYRMPGLPITSANPATLFTALHRLINDPNLRNQLGSAGRQFVEAHHSVPVIASHLGWIYSEERRVLDGIKPKVPAVIHLYGDQRIEYGLNTETARISLEAVSNKVAIAENLSKGDKVVLKPNRIFVLNGKKSKKSKGSKERTYLSFNLSEVSTEYRIVNAVFRVGSSNKSQLIPVYSVKKGWNTKQMMSKQPKTATVPYRRMRSSRKHREHFLLRCTALAKKWRNDQISNHGICLVGPHIKNPRLVIKIAAK</sequence>
<dbReference type="AlphaFoldDB" id="A0A6G3ZQW6"/>
<evidence type="ECO:0000313" key="1">
    <source>
        <dbReference type="EMBL" id="NEW04428.1"/>
    </source>
</evidence>
<dbReference type="RefSeq" id="WP_163940033.1">
    <property type="nucleotide sequence ID" value="NZ_JAAIKC010000001.1"/>
</dbReference>
<dbReference type="CDD" id="cd03801">
    <property type="entry name" value="GT4_PimA-like"/>
    <property type="match status" value="1"/>
</dbReference>
<dbReference type="SUPFAM" id="SSF53756">
    <property type="entry name" value="UDP-Glycosyltransferase/glycogen phosphorylase"/>
    <property type="match status" value="1"/>
</dbReference>
<name>A0A6G3ZQW6_9BACL</name>
<dbReference type="NCBIfam" id="NF033679">
    <property type="entry name" value="DNRLRE_dom"/>
    <property type="match status" value="1"/>
</dbReference>
<gene>
    <name evidence="1" type="ORF">GK047_00110</name>
</gene>
<accession>A0A6G3ZQW6</accession>
<dbReference type="Gene3D" id="3.40.50.2000">
    <property type="entry name" value="Glycogen Phosphorylase B"/>
    <property type="match status" value="1"/>
</dbReference>
<proteinExistence type="predicted"/>
<organism evidence="1">
    <name type="scientific">Paenibacillus sp. SYP-B3998</name>
    <dbReference type="NCBI Taxonomy" id="2678564"/>
    <lineage>
        <taxon>Bacteria</taxon>
        <taxon>Bacillati</taxon>
        <taxon>Bacillota</taxon>
        <taxon>Bacilli</taxon>
        <taxon>Bacillales</taxon>
        <taxon>Paenibacillaceae</taxon>
        <taxon>Paenibacillus</taxon>
    </lineage>
</organism>
<dbReference type="PANTHER" id="PTHR12526">
    <property type="entry name" value="GLYCOSYLTRANSFERASE"/>
    <property type="match status" value="1"/>
</dbReference>